<organism evidence="1 2">
    <name type="scientific">Spiromyces aspiralis</name>
    <dbReference type="NCBI Taxonomy" id="68401"/>
    <lineage>
        <taxon>Eukaryota</taxon>
        <taxon>Fungi</taxon>
        <taxon>Fungi incertae sedis</taxon>
        <taxon>Zoopagomycota</taxon>
        <taxon>Kickxellomycotina</taxon>
        <taxon>Kickxellomycetes</taxon>
        <taxon>Kickxellales</taxon>
        <taxon>Kickxellaceae</taxon>
        <taxon>Spiromyces</taxon>
    </lineage>
</organism>
<reference evidence="1" key="1">
    <citation type="submission" date="2022-06" db="EMBL/GenBank/DDBJ databases">
        <title>Phylogenomic reconstructions and comparative analyses of Kickxellomycotina fungi.</title>
        <authorList>
            <person name="Reynolds N.K."/>
            <person name="Stajich J.E."/>
            <person name="Barry K."/>
            <person name="Grigoriev I.V."/>
            <person name="Crous P."/>
            <person name="Smith M.E."/>
        </authorList>
    </citation>
    <scope>NUCLEOTIDE SEQUENCE</scope>
    <source>
        <strain evidence="1">RSA 2271</strain>
    </source>
</reference>
<proteinExistence type="predicted"/>
<accession>A0ACC1HN86</accession>
<protein>
    <submittedName>
        <fullName evidence="1">Uncharacterized protein</fullName>
    </submittedName>
</protein>
<dbReference type="Proteomes" id="UP001145114">
    <property type="component" value="Unassembled WGS sequence"/>
</dbReference>
<comment type="caution">
    <text evidence="1">The sequence shown here is derived from an EMBL/GenBank/DDBJ whole genome shotgun (WGS) entry which is preliminary data.</text>
</comment>
<feature type="non-terminal residue" evidence="1">
    <location>
        <position position="370"/>
    </location>
</feature>
<sequence>QPSPLAISVEDKNIERTSQKASDSSKDNAGANEDQQKAASNNEKQAKRQPADDALPEVRPDVKEGIEVAQGGALDMNSTNTAGGPEGAAADSKRKPSGAELSQELRDFFMKSSASPDAPSNSRIAIPKNVPLDMAIAIQAAQGMAITDPSIEHDTSLYPDYVARSHQSSPTTAAMDSKKSGDQHPELEKINKLFDGRVTSIHPEEQTQYLSIFRKLQASPQMPLSLAERSMYSTIKSKVEAEQRSYKTFMRNRTLSRLPFIRPGIDRISRKWIMSKQTVGIKTYPRYYKLSGILPIRGRVADQNCILQFKRMLMQVGTCFEVSMPPTLPVRILEGAEPWLFGGDPQSSNGKCMAAGGGDSGSKLDKSASD</sequence>
<evidence type="ECO:0000313" key="1">
    <source>
        <dbReference type="EMBL" id="KAJ1677223.1"/>
    </source>
</evidence>
<name>A0ACC1HN86_9FUNG</name>
<feature type="non-terminal residue" evidence="1">
    <location>
        <position position="1"/>
    </location>
</feature>
<dbReference type="EMBL" id="JAMZIH010002789">
    <property type="protein sequence ID" value="KAJ1677223.1"/>
    <property type="molecule type" value="Genomic_DNA"/>
</dbReference>
<keyword evidence="2" id="KW-1185">Reference proteome</keyword>
<evidence type="ECO:0000313" key="2">
    <source>
        <dbReference type="Proteomes" id="UP001145114"/>
    </source>
</evidence>
<gene>
    <name evidence="1" type="ORF">EV182_006623</name>
</gene>